<keyword evidence="3 5" id="KW-1133">Transmembrane helix</keyword>
<dbReference type="Proteomes" id="UP000640052">
    <property type="component" value="Unassembled WGS sequence"/>
</dbReference>
<dbReference type="InterPro" id="IPR052964">
    <property type="entry name" value="Sporulation_signal_mat"/>
</dbReference>
<feature type="transmembrane region" description="Helical" evidence="5">
    <location>
        <begin position="183"/>
        <end position="203"/>
    </location>
</feature>
<dbReference type="RefSeq" id="WP_204039147.1">
    <property type="nucleotide sequence ID" value="NZ_BOOA01000003.1"/>
</dbReference>
<dbReference type="Pfam" id="PF05090">
    <property type="entry name" value="HTTM"/>
    <property type="match status" value="1"/>
</dbReference>
<keyword evidence="8" id="KW-1185">Reference proteome</keyword>
<dbReference type="SMART" id="SM00752">
    <property type="entry name" value="HTTM"/>
    <property type="match status" value="1"/>
</dbReference>
<name>A0A919Q6U7_9ACTN</name>
<dbReference type="GO" id="GO:0012505">
    <property type="term" value="C:endomembrane system"/>
    <property type="evidence" value="ECO:0007669"/>
    <property type="project" value="UniProtKB-SubCell"/>
</dbReference>
<keyword evidence="4 5" id="KW-0472">Membrane</keyword>
<feature type="transmembrane region" description="Helical" evidence="5">
    <location>
        <begin position="243"/>
        <end position="264"/>
    </location>
</feature>
<organism evidence="7 8">
    <name type="scientific">Acrocarpospora phusangensis</name>
    <dbReference type="NCBI Taxonomy" id="1070424"/>
    <lineage>
        <taxon>Bacteria</taxon>
        <taxon>Bacillati</taxon>
        <taxon>Actinomycetota</taxon>
        <taxon>Actinomycetes</taxon>
        <taxon>Streptosporangiales</taxon>
        <taxon>Streptosporangiaceae</taxon>
        <taxon>Acrocarpospora</taxon>
    </lineage>
</organism>
<evidence type="ECO:0000313" key="8">
    <source>
        <dbReference type="Proteomes" id="UP000640052"/>
    </source>
</evidence>
<evidence type="ECO:0000256" key="1">
    <source>
        <dbReference type="ARBA" id="ARBA00004127"/>
    </source>
</evidence>
<reference evidence="7" key="1">
    <citation type="submission" date="2021-01" db="EMBL/GenBank/DDBJ databases">
        <title>Whole genome shotgun sequence of Acrocarpospora phusangensis NBRC 108782.</title>
        <authorList>
            <person name="Komaki H."/>
            <person name="Tamura T."/>
        </authorList>
    </citation>
    <scope>NUCLEOTIDE SEQUENCE</scope>
    <source>
        <strain evidence="7">NBRC 108782</strain>
    </source>
</reference>
<dbReference type="AlphaFoldDB" id="A0A919Q6U7"/>
<evidence type="ECO:0000256" key="2">
    <source>
        <dbReference type="ARBA" id="ARBA00022692"/>
    </source>
</evidence>
<evidence type="ECO:0000256" key="5">
    <source>
        <dbReference type="SAM" id="Phobius"/>
    </source>
</evidence>
<comment type="subcellular location">
    <subcellularLocation>
        <location evidence="1">Endomembrane system</location>
        <topology evidence="1">Multi-pass membrane protein</topology>
    </subcellularLocation>
</comment>
<proteinExistence type="predicted"/>
<evidence type="ECO:0000259" key="6">
    <source>
        <dbReference type="SMART" id="SM00752"/>
    </source>
</evidence>
<dbReference type="InterPro" id="IPR011020">
    <property type="entry name" value="HTTM-like"/>
</dbReference>
<evidence type="ECO:0000256" key="4">
    <source>
        <dbReference type="ARBA" id="ARBA00023136"/>
    </source>
</evidence>
<protein>
    <recommendedName>
        <fullName evidence="6">HTTM-like domain-containing protein</fullName>
    </recommendedName>
</protein>
<evidence type="ECO:0000313" key="7">
    <source>
        <dbReference type="EMBL" id="GIH22299.1"/>
    </source>
</evidence>
<gene>
    <name evidence="7" type="ORF">Aph01nite_06090</name>
</gene>
<feature type="domain" description="HTTM-like" evidence="6">
    <location>
        <begin position="29"/>
        <end position="308"/>
    </location>
</feature>
<accession>A0A919Q6U7</accession>
<sequence length="325" mass="37109">MSGPVSVVRSLEAELRGRARDALEWLSGERHGCYGLALVRIGYGVILLAMLLVNYADRRLLWGPESPWTPDLFRETLAVDGTFSVFAFSDSPIVFEMLYHGFIVVVILFILGWRGRWITPVLTVMVWSWHQREPWVLDGGDNLMMLMMIYFVLTDMSARWSLDARRRDGWLAEPSVGRSMATVLHNCGLIAAMIQVCVVYMNAGLLKVQGEVWQQGIALYYTLRIEESQLFPALNELLWRNPWFVTVGTYTAVFVQLLFPFLMLNKVTRRLGLVVVMSMHMGIAVVMALPFFSLTMIASDLLFIRTATYVRLSGVVRTWWQRAVN</sequence>
<feature type="transmembrane region" description="Helical" evidence="5">
    <location>
        <begin position="34"/>
        <end position="53"/>
    </location>
</feature>
<feature type="transmembrane region" description="Helical" evidence="5">
    <location>
        <begin position="271"/>
        <end position="292"/>
    </location>
</feature>
<dbReference type="EMBL" id="BOOA01000003">
    <property type="protein sequence ID" value="GIH22299.1"/>
    <property type="molecule type" value="Genomic_DNA"/>
</dbReference>
<evidence type="ECO:0000256" key="3">
    <source>
        <dbReference type="ARBA" id="ARBA00022989"/>
    </source>
</evidence>
<comment type="caution">
    <text evidence="7">The sequence shown here is derived from an EMBL/GenBank/DDBJ whole genome shotgun (WGS) entry which is preliminary data.</text>
</comment>
<dbReference type="PANTHER" id="PTHR39535:SF2">
    <property type="entry name" value="HTTM DOMAIN-CONTAINING PROTEIN"/>
    <property type="match status" value="1"/>
</dbReference>
<dbReference type="InterPro" id="IPR053934">
    <property type="entry name" value="HTTM_dom"/>
</dbReference>
<keyword evidence="2 5" id="KW-0812">Transmembrane</keyword>
<dbReference type="PANTHER" id="PTHR39535">
    <property type="entry name" value="SPORULATION-DELAYING PROTEIN SDPB"/>
    <property type="match status" value="1"/>
</dbReference>
<feature type="transmembrane region" description="Helical" evidence="5">
    <location>
        <begin position="93"/>
        <end position="113"/>
    </location>
</feature>
<feature type="transmembrane region" description="Helical" evidence="5">
    <location>
        <begin position="143"/>
        <end position="162"/>
    </location>
</feature>